<protein>
    <recommendedName>
        <fullName evidence="7">ATP phosphoribosyltransferase</fullName>
        <ecNumber evidence="6">2.4.2.17</ecNumber>
    </recommendedName>
</protein>
<keyword evidence="15" id="KW-1133">Transmembrane helix</keyword>
<keyword evidence="8" id="KW-0963">Cytoplasm</keyword>
<evidence type="ECO:0000256" key="9">
    <source>
        <dbReference type="ARBA" id="ARBA00022605"/>
    </source>
</evidence>
<feature type="domain" description="Histidine biosynthesis HisG C-terminal" evidence="21">
    <location>
        <begin position="405"/>
        <end position="475"/>
    </location>
</feature>
<dbReference type="Pfam" id="PF01634">
    <property type="entry name" value="HisG"/>
    <property type="match status" value="1"/>
</dbReference>
<comment type="similarity">
    <text evidence="5">Belongs to the ATP phosphoribosyltransferase family.</text>
</comment>
<dbReference type="GO" id="GO:0005737">
    <property type="term" value="C:cytoplasm"/>
    <property type="evidence" value="ECO:0007669"/>
    <property type="project" value="UniProtKB-SubCell"/>
</dbReference>
<dbReference type="GO" id="GO:0000105">
    <property type="term" value="P:L-histidine biosynthetic process"/>
    <property type="evidence" value="ECO:0007669"/>
    <property type="project" value="UniProtKB-UniPathway"/>
</dbReference>
<dbReference type="InterPro" id="IPR020621">
    <property type="entry name" value="ATP-PRT_HisG_long"/>
</dbReference>
<evidence type="ECO:0000256" key="12">
    <source>
        <dbReference type="ARBA" id="ARBA00022692"/>
    </source>
</evidence>
<keyword evidence="10" id="KW-0328">Glycosyltransferase</keyword>
<dbReference type="InterPro" id="IPR015867">
    <property type="entry name" value="N-reg_PII/ATP_PRibTrfase_C"/>
</dbReference>
<dbReference type="PANTHER" id="PTHR21403">
    <property type="entry name" value="ATP PHOSPHORIBOSYLTRANSFERASE ATP-PRTASE"/>
    <property type="match status" value="1"/>
</dbReference>
<gene>
    <name evidence="22" type="ORF">BCR42DRAFT_318972</name>
</gene>
<evidence type="ECO:0000256" key="2">
    <source>
        <dbReference type="ARBA" id="ARBA00004141"/>
    </source>
</evidence>
<reference evidence="22 23" key="1">
    <citation type="submission" date="2016-07" db="EMBL/GenBank/DDBJ databases">
        <title>Pervasive Adenine N6-methylation of Active Genes in Fungi.</title>
        <authorList>
            <consortium name="DOE Joint Genome Institute"/>
            <person name="Mondo S.J."/>
            <person name="Dannebaum R.O."/>
            <person name="Kuo R.C."/>
            <person name="Labutti K."/>
            <person name="Haridas S."/>
            <person name="Kuo A."/>
            <person name="Salamov A."/>
            <person name="Ahrendt S.R."/>
            <person name="Lipzen A."/>
            <person name="Sullivan W."/>
            <person name="Andreopoulos W.B."/>
            <person name="Clum A."/>
            <person name="Lindquist E."/>
            <person name="Daum C."/>
            <person name="Ramamoorthy G.K."/>
            <person name="Gryganskyi A."/>
            <person name="Culley D."/>
            <person name="Magnuson J.K."/>
            <person name="James T.Y."/>
            <person name="O'Malley M.A."/>
            <person name="Stajich J.E."/>
            <person name="Spatafora J.W."/>
            <person name="Visel A."/>
            <person name="Grigoriev I.V."/>
        </authorList>
    </citation>
    <scope>NUCLEOTIDE SEQUENCE [LARGE SCALE GENOMIC DNA]</scope>
    <source>
        <strain evidence="22 23">NRRL 1336</strain>
    </source>
</reference>
<dbReference type="FunFam" id="3.30.70.120:FF:000003">
    <property type="entry name" value="ATP phosphoribosyltransferase"/>
    <property type="match status" value="1"/>
</dbReference>
<dbReference type="GO" id="GO:0000287">
    <property type="term" value="F:magnesium ion binding"/>
    <property type="evidence" value="ECO:0007669"/>
    <property type="project" value="InterPro"/>
</dbReference>
<evidence type="ECO:0000259" key="20">
    <source>
        <dbReference type="Pfam" id="PF01634"/>
    </source>
</evidence>
<comment type="caution">
    <text evidence="22">The sequence shown here is derived from an EMBL/GenBank/DDBJ whole genome shotgun (WGS) entry which is preliminary data.</text>
</comment>
<evidence type="ECO:0000256" key="4">
    <source>
        <dbReference type="ARBA" id="ARBA00004667"/>
    </source>
</evidence>
<comment type="catalytic activity">
    <reaction evidence="1">
        <text>1-(5-phospho-beta-D-ribosyl)-ATP + diphosphate = 5-phospho-alpha-D-ribose 1-diphosphate + ATP</text>
        <dbReference type="Rhea" id="RHEA:18473"/>
        <dbReference type="ChEBI" id="CHEBI:30616"/>
        <dbReference type="ChEBI" id="CHEBI:33019"/>
        <dbReference type="ChEBI" id="CHEBI:58017"/>
        <dbReference type="ChEBI" id="CHEBI:73183"/>
        <dbReference type="EC" id="2.4.2.17"/>
    </reaction>
</comment>
<dbReference type="Proteomes" id="UP000193560">
    <property type="component" value="Unassembled WGS sequence"/>
</dbReference>
<dbReference type="InterPro" id="IPR001348">
    <property type="entry name" value="ATP_PRibTrfase_HisG"/>
</dbReference>
<keyword evidence="14" id="KW-0067">ATP-binding</keyword>
<dbReference type="GO" id="GO:0005524">
    <property type="term" value="F:ATP binding"/>
    <property type="evidence" value="ECO:0007669"/>
    <property type="project" value="UniProtKB-KW"/>
</dbReference>
<dbReference type="FunFam" id="3.40.190.10:FF:000123">
    <property type="entry name" value="HIS1p ATP phosphoribosyltransferase"/>
    <property type="match status" value="1"/>
</dbReference>
<evidence type="ECO:0000256" key="3">
    <source>
        <dbReference type="ARBA" id="ARBA00004496"/>
    </source>
</evidence>
<dbReference type="SUPFAM" id="SSF54913">
    <property type="entry name" value="GlnB-like"/>
    <property type="match status" value="1"/>
</dbReference>
<keyword evidence="17 18" id="KW-0472">Membrane</keyword>
<evidence type="ECO:0000256" key="19">
    <source>
        <dbReference type="RuleBase" id="RU000488"/>
    </source>
</evidence>
<keyword evidence="23" id="KW-1185">Reference proteome</keyword>
<keyword evidence="9" id="KW-0028">Amino-acid biosynthesis</keyword>
<organism evidence="22 23">
    <name type="scientific">Absidia repens</name>
    <dbReference type="NCBI Taxonomy" id="90262"/>
    <lineage>
        <taxon>Eukaryota</taxon>
        <taxon>Fungi</taxon>
        <taxon>Fungi incertae sedis</taxon>
        <taxon>Mucoromycota</taxon>
        <taxon>Mucoromycotina</taxon>
        <taxon>Mucoromycetes</taxon>
        <taxon>Mucorales</taxon>
        <taxon>Cunninghamellaceae</taxon>
        <taxon>Absidia</taxon>
    </lineage>
</organism>
<keyword evidence="16" id="KW-0368">Histidine biosynthesis</keyword>
<comment type="subcellular location">
    <subcellularLocation>
        <location evidence="3">Cytoplasm</location>
    </subcellularLocation>
    <subcellularLocation>
        <location evidence="2">Membrane</location>
        <topology evidence="2">Multi-pass membrane protein</topology>
    </subcellularLocation>
</comment>
<evidence type="ECO:0000256" key="18">
    <source>
        <dbReference type="PROSITE-ProRule" id="PRU00282"/>
    </source>
</evidence>
<dbReference type="STRING" id="90262.A0A1X2IWQ8"/>
<dbReference type="Gene3D" id="1.50.40.10">
    <property type="entry name" value="Mitochondrial carrier domain"/>
    <property type="match status" value="1"/>
</dbReference>
<dbReference type="OrthoDB" id="2574at2759"/>
<evidence type="ECO:0000256" key="6">
    <source>
        <dbReference type="ARBA" id="ARBA00011946"/>
    </source>
</evidence>
<feature type="repeat" description="Solcar" evidence="18">
    <location>
        <begin position="100"/>
        <end position="188"/>
    </location>
</feature>
<evidence type="ECO:0000256" key="5">
    <source>
        <dbReference type="ARBA" id="ARBA00009372"/>
    </source>
</evidence>
<comment type="similarity">
    <text evidence="19">Belongs to the mitochondrial carrier (TC 2.A.29) family.</text>
</comment>
<dbReference type="PROSITE" id="PS01316">
    <property type="entry name" value="ATP_P_PHORIBOSYLTR"/>
    <property type="match status" value="1"/>
</dbReference>
<evidence type="ECO:0000256" key="13">
    <source>
        <dbReference type="ARBA" id="ARBA00022741"/>
    </source>
</evidence>
<dbReference type="InterPro" id="IPR013115">
    <property type="entry name" value="HisG_C"/>
</dbReference>
<evidence type="ECO:0000256" key="15">
    <source>
        <dbReference type="ARBA" id="ARBA00022989"/>
    </source>
</evidence>
<accession>A0A1X2IWQ8</accession>
<dbReference type="CDD" id="cd13592">
    <property type="entry name" value="PBP2_HisGL2"/>
    <property type="match status" value="1"/>
</dbReference>
<dbReference type="SUPFAM" id="SSF103506">
    <property type="entry name" value="Mitochondrial carrier"/>
    <property type="match status" value="1"/>
</dbReference>
<evidence type="ECO:0000256" key="8">
    <source>
        <dbReference type="ARBA" id="ARBA00022490"/>
    </source>
</evidence>
<sequence length="481" mass="53327">MASGVTKLAVGHPFDTIKVRLQTSTAADGRFKGPLDCLLKTIKLEGPRALYRGSTPPLPHQLNKSRRVYKSNMMQPRNWFFVFWGSYDIFVRNLKSYGLSDGSVTFLAGGLSATVFWMGSYPSDLVKNTYMSQRDVTPRRYPTATSVMKHIYHTAGLRGFYRGFLPSFLRAFPTNAAAVFMFETTMRVLDLDNRLLFAVPKKGRLYEQCMQLLQGSDIHFNRRSRQDIALSTNLPVALIFLPAADIPKYVAEGNVDLGITGQDMVEENEVKDKITQLMELGFGQCRLCVQVPMKGQYQTLESLCGKRIVTSFDAFARKVFEPLDAQHGKKTTINYVSGSVEAACALGLADGIIDLVESGETMRAAGLHDIHTLMTTESVLIGNKNSQHQDLIAKLTSRIRGVITASKFVLCTYNVERQHLPAAVKVTPGRQGPTISSLDSHEGWVAVSSMIEKKRKGEIMDALTDVGATDILVMGFTNCRV</sequence>
<evidence type="ECO:0000256" key="14">
    <source>
        <dbReference type="ARBA" id="ARBA00022840"/>
    </source>
</evidence>
<dbReference type="PROSITE" id="PS50920">
    <property type="entry name" value="SOLCAR"/>
    <property type="match status" value="2"/>
</dbReference>
<feature type="domain" description="ATP phosphoribosyltransferase catalytic" evidence="20">
    <location>
        <begin position="243"/>
        <end position="401"/>
    </location>
</feature>
<dbReference type="HAMAP" id="MF_00079">
    <property type="entry name" value="HisG_Long"/>
    <property type="match status" value="1"/>
</dbReference>
<dbReference type="Pfam" id="PF08029">
    <property type="entry name" value="HisG_C"/>
    <property type="match status" value="1"/>
</dbReference>
<proteinExistence type="inferred from homology"/>
<evidence type="ECO:0000256" key="1">
    <source>
        <dbReference type="ARBA" id="ARBA00000915"/>
    </source>
</evidence>
<keyword evidence="19" id="KW-0813">Transport</keyword>
<evidence type="ECO:0000256" key="17">
    <source>
        <dbReference type="ARBA" id="ARBA00023136"/>
    </source>
</evidence>
<evidence type="ECO:0000259" key="21">
    <source>
        <dbReference type="Pfam" id="PF08029"/>
    </source>
</evidence>
<feature type="repeat" description="Solcar" evidence="18">
    <location>
        <begin position="1"/>
        <end position="78"/>
    </location>
</feature>
<keyword evidence="13" id="KW-0547">Nucleotide-binding</keyword>
<dbReference type="InterPro" id="IPR013820">
    <property type="entry name" value="ATP_PRibTrfase_cat"/>
</dbReference>
<dbReference type="Gene3D" id="3.30.70.120">
    <property type="match status" value="1"/>
</dbReference>
<dbReference type="GO" id="GO:0016020">
    <property type="term" value="C:membrane"/>
    <property type="evidence" value="ECO:0007669"/>
    <property type="project" value="UniProtKB-SubCell"/>
</dbReference>
<name>A0A1X2IWQ8_9FUNG</name>
<dbReference type="NCBIfam" id="TIGR03455">
    <property type="entry name" value="HisG_C-term"/>
    <property type="match status" value="1"/>
</dbReference>
<evidence type="ECO:0000313" key="23">
    <source>
        <dbReference type="Proteomes" id="UP000193560"/>
    </source>
</evidence>
<dbReference type="NCBIfam" id="TIGR00070">
    <property type="entry name" value="hisG"/>
    <property type="match status" value="1"/>
</dbReference>
<keyword evidence="12 18" id="KW-0812">Transmembrane</keyword>
<dbReference type="Pfam" id="PF00153">
    <property type="entry name" value="Mito_carr"/>
    <property type="match status" value="2"/>
</dbReference>
<dbReference type="AlphaFoldDB" id="A0A1X2IWQ8"/>
<evidence type="ECO:0000256" key="11">
    <source>
        <dbReference type="ARBA" id="ARBA00022679"/>
    </source>
</evidence>
<evidence type="ECO:0000256" key="7">
    <source>
        <dbReference type="ARBA" id="ARBA00020998"/>
    </source>
</evidence>
<dbReference type="GO" id="GO:0003879">
    <property type="term" value="F:ATP phosphoribosyltransferase activity"/>
    <property type="evidence" value="ECO:0007669"/>
    <property type="project" value="UniProtKB-EC"/>
</dbReference>
<dbReference type="InterPro" id="IPR018108">
    <property type="entry name" value="MCP_transmembrane"/>
</dbReference>
<evidence type="ECO:0000256" key="10">
    <source>
        <dbReference type="ARBA" id="ARBA00022676"/>
    </source>
</evidence>
<evidence type="ECO:0000256" key="16">
    <source>
        <dbReference type="ARBA" id="ARBA00023102"/>
    </source>
</evidence>
<comment type="pathway">
    <text evidence="4">Amino-acid biosynthesis; L-histidine biosynthesis; L-histidine from 5-phospho-alpha-D-ribose 1-diphosphate: step 1/9.</text>
</comment>
<dbReference type="InterPro" id="IPR023395">
    <property type="entry name" value="MCP_dom_sf"/>
</dbReference>
<dbReference type="UniPathway" id="UPA00031">
    <property type="reaction ID" value="UER00006"/>
</dbReference>
<dbReference type="InterPro" id="IPR018198">
    <property type="entry name" value="ATP_PRibTrfase_CS"/>
</dbReference>
<dbReference type="InterPro" id="IPR011322">
    <property type="entry name" value="N-reg_PII-like_a/b"/>
</dbReference>
<dbReference type="PANTHER" id="PTHR21403:SF8">
    <property type="entry name" value="ATP PHOSPHORIBOSYLTRANSFERASE"/>
    <property type="match status" value="1"/>
</dbReference>
<evidence type="ECO:0000313" key="22">
    <source>
        <dbReference type="EMBL" id="ORZ23462.1"/>
    </source>
</evidence>
<dbReference type="SUPFAM" id="SSF53850">
    <property type="entry name" value="Periplasmic binding protein-like II"/>
    <property type="match status" value="1"/>
</dbReference>
<dbReference type="EMBL" id="MCGE01000003">
    <property type="protein sequence ID" value="ORZ23462.1"/>
    <property type="molecule type" value="Genomic_DNA"/>
</dbReference>
<dbReference type="EC" id="2.4.2.17" evidence="6"/>
<keyword evidence="11" id="KW-0808">Transferase</keyword>
<dbReference type="Gene3D" id="3.40.190.10">
    <property type="entry name" value="Periplasmic binding protein-like II"/>
    <property type="match status" value="2"/>
</dbReference>